<name>A0A399JKY9_9MICC</name>
<dbReference type="SUPFAM" id="SSF53187">
    <property type="entry name" value="Zn-dependent exopeptidases"/>
    <property type="match status" value="1"/>
</dbReference>
<gene>
    <name evidence="2" type="ORF">DWB68_03350</name>
</gene>
<sequence length="381" mass="41853">MPLTAWAEGETSPALIPAGTAFAPEDLIFYANPESRSLEQALAEADLVVSCPHSGSAAPEEVARHLVPEYTRRLQFDYTDLSTAPIVRRWAQIDPRVIYVENPHPRLVRDPNRAKPEDVKATLREAFERVRAAGPLQRVDLSGVDAIRPVTFSFYPLLREPTTQAEWEALLGDFEAAGALGVDVYEKTRRTLLRRWFQTHQGLGTRTPLTTLSFHDTMNTTTRPDGAVVVERAEKDRLPNVVSLSNRGDAEGNPRPDAAPFDGVTMQPERLRNLAGAFREAFGAGFGAAPNDISLNQPYLGSQEIIEARDTVGIGRRTREAGPLIDAVQAEFLREFLMGEAAVEALHSPGATWPSTDEDRVDAIARSCQAAWDGYRATLAG</sequence>
<protein>
    <recommendedName>
        <fullName evidence="4">N-formylglutamate amidohydrolase</fullName>
    </recommendedName>
</protein>
<dbReference type="Pfam" id="PF05013">
    <property type="entry name" value="FGase"/>
    <property type="match status" value="1"/>
</dbReference>
<feature type="region of interest" description="Disordered" evidence="1">
    <location>
        <begin position="243"/>
        <end position="263"/>
    </location>
</feature>
<comment type="caution">
    <text evidence="2">The sequence shown here is derived from an EMBL/GenBank/DDBJ whole genome shotgun (WGS) entry which is preliminary data.</text>
</comment>
<proteinExistence type="predicted"/>
<evidence type="ECO:0000256" key="1">
    <source>
        <dbReference type="SAM" id="MobiDB-lite"/>
    </source>
</evidence>
<evidence type="ECO:0000313" key="2">
    <source>
        <dbReference type="EMBL" id="RII43196.1"/>
    </source>
</evidence>
<evidence type="ECO:0000313" key="3">
    <source>
        <dbReference type="Proteomes" id="UP000265419"/>
    </source>
</evidence>
<dbReference type="InterPro" id="IPR007709">
    <property type="entry name" value="N-FG_amidohydro"/>
</dbReference>
<dbReference type="AlphaFoldDB" id="A0A399JKY9"/>
<keyword evidence="3" id="KW-1185">Reference proteome</keyword>
<dbReference type="EMBL" id="QQXK01000005">
    <property type="protein sequence ID" value="RII43196.1"/>
    <property type="molecule type" value="Genomic_DNA"/>
</dbReference>
<dbReference type="Proteomes" id="UP000265419">
    <property type="component" value="Unassembled WGS sequence"/>
</dbReference>
<dbReference type="Gene3D" id="3.40.630.40">
    <property type="entry name" value="Zn-dependent exopeptidases"/>
    <property type="match status" value="1"/>
</dbReference>
<organism evidence="2 3">
    <name type="scientific">Galactobacter valiniphilus</name>
    <dbReference type="NCBI Taxonomy" id="2676122"/>
    <lineage>
        <taxon>Bacteria</taxon>
        <taxon>Bacillati</taxon>
        <taxon>Actinomycetota</taxon>
        <taxon>Actinomycetes</taxon>
        <taxon>Micrococcales</taxon>
        <taxon>Micrococcaceae</taxon>
        <taxon>Galactobacter</taxon>
    </lineage>
</organism>
<reference evidence="2 3" key="1">
    <citation type="submission" date="2018-07" db="EMBL/GenBank/DDBJ databases">
        <title>Arthrobacter sp. nov., isolated from raw cow's milk with high bacterial count.</title>
        <authorList>
            <person name="Hahne J."/>
            <person name="Isele D."/>
            <person name="Lipski A."/>
        </authorList>
    </citation>
    <scope>NUCLEOTIDE SEQUENCE [LARGE SCALE GENOMIC DNA]</scope>
    <source>
        <strain evidence="2 3">JZ R-35</strain>
    </source>
</reference>
<evidence type="ECO:0008006" key="4">
    <source>
        <dbReference type="Google" id="ProtNLM"/>
    </source>
</evidence>
<accession>A0A399JKY9</accession>